<name>A0A367LPX0_9HYPO</name>
<dbReference type="Proteomes" id="UP000253664">
    <property type="component" value="Unassembled WGS sequence"/>
</dbReference>
<feature type="region of interest" description="Disordered" evidence="1">
    <location>
        <begin position="19"/>
        <end position="38"/>
    </location>
</feature>
<keyword evidence="3" id="KW-1185">Reference proteome</keyword>
<comment type="caution">
    <text evidence="2">The sequence shown here is derived from an EMBL/GenBank/DDBJ whole genome shotgun (WGS) entry which is preliminary data.</text>
</comment>
<protein>
    <submittedName>
        <fullName evidence="2">Uncharacterized protein</fullName>
    </submittedName>
</protein>
<gene>
    <name evidence="2" type="ORF">L249_1732</name>
</gene>
<dbReference type="AlphaFoldDB" id="A0A367LPX0"/>
<evidence type="ECO:0000256" key="1">
    <source>
        <dbReference type="SAM" id="MobiDB-lite"/>
    </source>
</evidence>
<feature type="non-terminal residue" evidence="2">
    <location>
        <position position="1"/>
    </location>
</feature>
<organism evidence="2 3">
    <name type="scientific">Ophiocordyceps polyrhachis-furcata BCC 54312</name>
    <dbReference type="NCBI Taxonomy" id="1330021"/>
    <lineage>
        <taxon>Eukaryota</taxon>
        <taxon>Fungi</taxon>
        <taxon>Dikarya</taxon>
        <taxon>Ascomycota</taxon>
        <taxon>Pezizomycotina</taxon>
        <taxon>Sordariomycetes</taxon>
        <taxon>Hypocreomycetidae</taxon>
        <taxon>Hypocreales</taxon>
        <taxon>Ophiocordycipitaceae</taxon>
        <taxon>Ophiocordyceps</taxon>
    </lineage>
</organism>
<sequence>PSPLAMNLYRQPFRDQPWFHHPEAIPPSPSTSEAPPAAACRSVREIDPSTNTLLSTMPTGGVRRRRLTIMNQQGGTSLQTKTNKQGKQMPHRRCRTFLEIGQGQRAVTGWAYRLTVPNVPSFLDAQPLARKARVIPTAA</sequence>
<accession>A0A367LPX0</accession>
<reference evidence="2 3" key="1">
    <citation type="journal article" date="2015" name="BMC Genomics">
        <title>Insights from the genome of Ophiocordyceps polyrhachis-furcata to pathogenicity and host specificity in insect fungi.</title>
        <authorList>
            <person name="Wichadakul D."/>
            <person name="Kobmoo N."/>
            <person name="Ingsriswang S."/>
            <person name="Tangphatsornruang S."/>
            <person name="Chantasingh D."/>
            <person name="Luangsa-ard J.J."/>
            <person name="Eurwilaichitr L."/>
        </authorList>
    </citation>
    <scope>NUCLEOTIDE SEQUENCE [LARGE SCALE GENOMIC DNA]</scope>
    <source>
        <strain evidence="2 3">BCC 54312</strain>
    </source>
</reference>
<proteinExistence type="predicted"/>
<dbReference type="EMBL" id="LKCN02000001">
    <property type="protein sequence ID" value="RCI16476.1"/>
    <property type="molecule type" value="Genomic_DNA"/>
</dbReference>
<evidence type="ECO:0000313" key="3">
    <source>
        <dbReference type="Proteomes" id="UP000253664"/>
    </source>
</evidence>
<evidence type="ECO:0000313" key="2">
    <source>
        <dbReference type="EMBL" id="RCI16476.1"/>
    </source>
</evidence>